<name>A0A5S9BZA0_9CAUD</name>
<accession>A0A5S9BZA0</accession>
<evidence type="ECO:0000313" key="1">
    <source>
        <dbReference type="EMBL" id="BBI90678.1"/>
    </source>
</evidence>
<proteinExistence type="predicted"/>
<reference evidence="1 2" key="1">
    <citation type="journal article" date="2019" name="Arch. Virol.">
        <title>A novel jumbo Tenacibaculum maritimum lytic phage with head-fiber-like appendages.</title>
        <authorList>
            <person name="Kawato Y."/>
            <person name="Istiqomah I."/>
            <person name="Gaafar A.Y."/>
            <person name="Hanaoka M."/>
            <person name="Ishimaru K."/>
            <person name="Yasuike M."/>
            <person name="Nishiki I."/>
            <person name="Nakamura Y."/>
            <person name="Fujiwara A."/>
            <person name="Nakai T."/>
        </authorList>
    </citation>
    <scope>NUCLEOTIDE SEQUENCE [LARGE SCALE GENOMIC DNA]</scope>
    <source>
        <strain evidence="1 2">PTm1</strain>
    </source>
</reference>
<organism evidence="1 2">
    <name type="scientific">Tenacibaculum phage PTm1</name>
    <dbReference type="NCBI Taxonomy" id="2547425"/>
    <lineage>
        <taxon>Viruses</taxon>
        <taxon>Duplodnaviria</taxon>
        <taxon>Heunggongvirae</taxon>
        <taxon>Uroviricota</taxon>
        <taxon>Caudoviricetes</taxon>
        <taxon>Shirahamavirus</taxon>
        <taxon>Shirahamavirus PTm1</taxon>
    </lineage>
</organism>
<dbReference type="Proteomes" id="UP000422648">
    <property type="component" value="Segment"/>
</dbReference>
<keyword evidence="2" id="KW-1185">Reference proteome</keyword>
<dbReference type="KEGG" id="vg:55803091"/>
<dbReference type="GeneID" id="55803091"/>
<dbReference type="RefSeq" id="YP_009873970.1">
    <property type="nucleotide sequence ID" value="NC_049340.1"/>
</dbReference>
<evidence type="ECO:0000313" key="2">
    <source>
        <dbReference type="Proteomes" id="UP000422648"/>
    </source>
</evidence>
<sequence>MNNQNELIDQIDYFPFLRAFWSTDGTYERLTNRAKQAHIRNLWQLLSRDQPQIMQMLNKEYNVAVMDAIHEASKHANRQPQYCYIKARPKNSKTLDRIKKFSPWVVNEFRTSNNLDLKDYEFFCDIEPDLVIASMDAIEKTLQQVKKPKKTKR</sequence>
<protein>
    <submittedName>
        <fullName evidence="1">Uncharacterized protein</fullName>
    </submittedName>
</protein>
<dbReference type="EMBL" id="AP019524">
    <property type="protein sequence ID" value="BBI90678.1"/>
    <property type="molecule type" value="Genomic_DNA"/>
</dbReference>